<evidence type="ECO:0000256" key="1">
    <source>
        <dbReference type="SAM" id="Phobius"/>
    </source>
</evidence>
<evidence type="ECO:0000259" key="3">
    <source>
        <dbReference type="Pfam" id="PF06030"/>
    </source>
</evidence>
<keyword evidence="1" id="KW-0472">Membrane</keyword>
<gene>
    <name evidence="5" type="ORF">BCR23_09945</name>
</gene>
<feature type="transmembrane region" description="Helical" evidence="1">
    <location>
        <begin position="306"/>
        <end position="327"/>
    </location>
</feature>
<feature type="domain" description="WxL Interacting Protein peptidoglycan binding" evidence="3">
    <location>
        <begin position="32"/>
        <end position="150"/>
    </location>
</feature>
<dbReference type="Pfam" id="PF06030">
    <property type="entry name" value="WxLIP_PGBD"/>
    <property type="match status" value="1"/>
</dbReference>
<sequence length="331" mass="36902">MKTNVFFPIPLLLLSFFLMLIPSTASAAGTAYYVKAVIPENQLDNTEDYFNIGTTATINQTIELLITNESDENKTMELALLDGMTTKDGAISYDIDHKYDKSQRYKFSQVASVEQKEITVNANSTQQVKVLLKSQTDNFDGTILGAVNIHEKEDEEQPAAGLNNVFAYNIPVKIRVNKENKNIQLNYKGMVLAKNPLGKAIDMSFENPMPNIIRDLNLSFEIYKQGKPSDILYKDHKSGVEIAPNSLFSPELSLASSKLKAGDYVLKIVGKSKDIDAVWESDFSISRSDSGYLNEGLEVLSNNNRIWVILAVVITLMVVGGASYVFYKRKK</sequence>
<evidence type="ECO:0000259" key="4">
    <source>
        <dbReference type="Pfam" id="PF11797"/>
    </source>
</evidence>
<keyword evidence="2" id="KW-0732">Signal</keyword>
<dbReference type="InterPro" id="IPR021759">
    <property type="entry name" value="WxLIP_HBD"/>
</dbReference>
<feature type="domain" description="WxL Interacting Protein host binding" evidence="4">
    <location>
        <begin position="161"/>
        <end position="295"/>
    </location>
</feature>
<comment type="caution">
    <text evidence="5">The sequence shown here is derived from an EMBL/GenBank/DDBJ whole genome shotgun (WGS) entry which is preliminary data.</text>
</comment>
<dbReference type="EMBL" id="MIKB01000016">
    <property type="protein sequence ID" value="OEG15150.1"/>
    <property type="molecule type" value="Genomic_DNA"/>
</dbReference>
<feature type="signal peptide" evidence="2">
    <location>
        <begin position="1"/>
        <end position="27"/>
    </location>
</feature>
<evidence type="ECO:0000256" key="2">
    <source>
        <dbReference type="SAM" id="SignalP"/>
    </source>
</evidence>
<keyword evidence="1" id="KW-0812">Transmembrane</keyword>
<reference evidence="6" key="1">
    <citation type="submission" date="2016-09" db="EMBL/GenBank/DDBJ databases">
        <authorList>
            <person name="Gulvik C.A."/>
        </authorList>
    </citation>
    <scope>NUCLEOTIDE SEQUENCE [LARGE SCALE GENOMIC DNA]</scope>
    <source>
        <strain evidence="6">LMG 26306</strain>
    </source>
</reference>
<dbReference type="OrthoDB" id="2193235at2"/>
<evidence type="ECO:0000313" key="5">
    <source>
        <dbReference type="EMBL" id="OEG15150.1"/>
    </source>
</evidence>
<proteinExistence type="predicted"/>
<accession>A0A1E5GSE5</accession>
<evidence type="ECO:0000313" key="6">
    <source>
        <dbReference type="Proteomes" id="UP000094764"/>
    </source>
</evidence>
<name>A0A1E5GSE5_9ENTE</name>
<protein>
    <submittedName>
        <fullName evidence="5">Uncharacterized protein</fullName>
    </submittedName>
</protein>
<feature type="chain" id="PRO_5009177833" evidence="2">
    <location>
        <begin position="28"/>
        <end position="331"/>
    </location>
</feature>
<dbReference type="Proteomes" id="UP000094764">
    <property type="component" value="Unassembled WGS sequence"/>
</dbReference>
<dbReference type="STRING" id="903983.BCR23_09945"/>
<keyword evidence="6" id="KW-1185">Reference proteome</keyword>
<dbReference type="RefSeq" id="WP_069635640.1">
    <property type="nucleotide sequence ID" value="NZ_JXKZ01000005.1"/>
</dbReference>
<dbReference type="AlphaFoldDB" id="A0A1E5GSE5"/>
<keyword evidence="1" id="KW-1133">Transmembrane helix</keyword>
<dbReference type="InterPro" id="IPR010317">
    <property type="entry name" value="WxLIP_PGBD"/>
</dbReference>
<dbReference type="Pfam" id="PF11797">
    <property type="entry name" value="WxLIP_HBD"/>
    <property type="match status" value="1"/>
</dbReference>
<organism evidence="5 6">
    <name type="scientific">Enterococcus quebecensis</name>
    <dbReference type="NCBI Taxonomy" id="903983"/>
    <lineage>
        <taxon>Bacteria</taxon>
        <taxon>Bacillati</taxon>
        <taxon>Bacillota</taxon>
        <taxon>Bacilli</taxon>
        <taxon>Lactobacillales</taxon>
        <taxon>Enterococcaceae</taxon>
        <taxon>Enterococcus</taxon>
    </lineage>
</organism>